<evidence type="ECO:0000256" key="1">
    <source>
        <dbReference type="ARBA" id="ARBA00004651"/>
    </source>
</evidence>
<dbReference type="PANTHER" id="PTHR30250:SF30">
    <property type="entry name" value="LIPID III FLIPPASE"/>
    <property type="match status" value="1"/>
</dbReference>
<dbReference type="CDD" id="cd13125">
    <property type="entry name" value="MATE_like_10"/>
    <property type="match status" value="1"/>
</dbReference>
<evidence type="ECO:0000256" key="4">
    <source>
        <dbReference type="ARBA" id="ARBA00022989"/>
    </source>
</evidence>
<dbReference type="InterPro" id="IPR002797">
    <property type="entry name" value="Polysacc_synth"/>
</dbReference>
<evidence type="ECO:0000256" key="3">
    <source>
        <dbReference type="ARBA" id="ARBA00022692"/>
    </source>
</evidence>
<feature type="transmembrane region" description="Helical" evidence="6">
    <location>
        <begin position="298"/>
        <end position="321"/>
    </location>
</feature>
<organism evidence="7 8">
    <name type="scientific">Flavobacterium hungaricum</name>
    <dbReference type="NCBI Taxonomy" id="2082725"/>
    <lineage>
        <taxon>Bacteria</taxon>
        <taxon>Pseudomonadati</taxon>
        <taxon>Bacteroidota</taxon>
        <taxon>Flavobacteriia</taxon>
        <taxon>Flavobacteriales</taxon>
        <taxon>Flavobacteriaceae</taxon>
        <taxon>Flavobacterium</taxon>
    </lineage>
</organism>
<dbReference type="InterPro" id="IPR044550">
    <property type="entry name" value="WzxE"/>
</dbReference>
<dbReference type="Pfam" id="PF01943">
    <property type="entry name" value="Polysacc_synt"/>
    <property type="match status" value="1"/>
</dbReference>
<proteinExistence type="predicted"/>
<feature type="transmembrane region" description="Helical" evidence="6">
    <location>
        <begin position="216"/>
        <end position="237"/>
    </location>
</feature>
<reference evidence="7 8" key="1">
    <citation type="submission" date="2018-07" db="EMBL/GenBank/DDBJ databases">
        <title>Genome assembly of strain KB82.</title>
        <authorList>
            <person name="Kukolya J."/>
            <person name="Horvath B."/>
            <person name="Nagy I."/>
            <person name="Toth A."/>
        </authorList>
    </citation>
    <scope>NUCLEOTIDE SEQUENCE [LARGE SCALE GENOMIC DNA]</scope>
    <source>
        <strain evidence="7 8">Kb82</strain>
    </source>
</reference>
<evidence type="ECO:0000256" key="6">
    <source>
        <dbReference type="SAM" id="Phobius"/>
    </source>
</evidence>
<dbReference type="PANTHER" id="PTHR30250">
    <property type="entry name" value="PST FAMILY PREDICTED COLANIC ACID TRANSPORTER"/>
    <property type="match status" value="1"/>
</dbReference>
<comment type="caution">
    <text evidence="7">The sequence shown here is derived from an EMBL/GenBank/DDBJ whole genome shotgun (WGS) entry which is preliminary data.</text>
</comment>
<comment type="subcellular location">
    <subcellularLocation>
        <location evidence="1">Cell membrane</location>
        <topology evidence="1">Multi-pass membrane protein</topology>
    </subcellularLocation>
</comment>
<feature type="transmembrane region" description="Helical" evidence="6">
    <location>
        <begin position="257"/>
        <end position="277"/>
    </location>
</feature>
<evidence type="ECO:0000256" key="5">
    <source>
        <dbReference type="ARBA" id="ARBA00023136"/>
    </source>
</evidence>
<accession>A0ABR9TFI6</accession>
<keyword evidence="4 6" id="KW-1133">Transmembrane helix</keyword>
<feature type="transmembrane region" description="Helical" evidence="6">
    <location>
        <begin position="173"/>
        <end position="193"/>
    </location>
</feature>
<feature type="transmembrane region" description="Helical" evidence="6">
    <location>
        <begin position="77"/>
        <end position="100"/>
    </location>
</feature>
<dbReference type="InterPro" id="IPR050833">
    <property type="entry name" value="Poly_Biosynth_Transport"/>
</dbReference>
<name>A0ABR9TFI6_9FLAO</name>
<feature type="transmembrane region" description="Helical" evidence="6">
    <location>
        <begin position="361"/>
        <end position="380"/>
    </location>
</feature>
<evidence type="ECO:0000313" key="8">
    <source>
        <dbReference type="Proteomes" id="UP000640614"/>
    </source>
</evidence>
<feature type="transmembrane region" description="Helical" evidence="6">
    <location>
        <begin position="148"/>
        <end position="167"/>
    </location>
</feature>
<dbReference type="EMBL" id="PRDM01000001">
    <property type="protein sequence ID" value="MBE8723639.1"/>
    <property type="molecule type" value="Genomic_DNA"/>
</dbReference>
<keyword evidence="5 6" id="KW-0472">Membrane</keyword>
<feature type="transmembrane region" description="Helical" evidence="6">
    <location>
        <begin position="333"/>
        <end position="354"/>
    </location>
</feature>
<evidence type="ECO:0000313" key="7">
    <source>
        <dbReference type="EMBL" id="MBE8723639.1"/>
    </source>
</evidence>
<keyword evidence="2" id="KW-1003">Cell membrane</keyword>
<keyword evidence="8" id="KW-1185">Reference proteome</keyword>
<evidence type="ECO:0000256" key="2">
    <source>
        <dbReference type="ARBA" id="ARBA00022475"/>
    </source>
</evidence>
<feature type="transmembrane region" description="Helical" evidence="6">
    <location>
        <begin position="12"/>
        <end position="37"/>
    </location>
</feature>
<protein>
    <submittedName>
        <fullName evidence="7">O-antigen translocase</fullName>
    </submittedName>
</protein>
<gene>
    <name evidence="7" type="ORF">C4F50_01690</name>
</gene>
<sequence>MFKITSLNSLSVVLKIAIGLISSKIAAVFIGPAGMALMGNLRNFLNSLENISTLGFQNGIVKYTAENKKKEQELQKIIASVFIILILVALIMSVVLYGFASFWDNKIFNTQTDYAIVFKILALAFPWYAVSVFLLAILNGLSKFKKVIWVNIIGNIAALLVIAFLIVQFKTMGALVAAAVSPSLLFFITFYFIQQEIPFLQAVRLKFFDFQIIKKLLPYSVMALFSSVLGPVIFLLIRNKVISVIGIDQAGFWETMLRISSSYMLFVTTLLTVYFLPKLASAQNNEQTKAIFWQYYKFILPVFCAGVVMIYFARFIIIQILFTKAFLPVSGLFFWQLLGDVFKVCSLILGYQFFAKKMTKAFIVTEVLSLLFLYFLSIYLIDFFGIQGVVIAQTIDNLVYLIVLGLYFRKSLF</sequence>
<feature type="transmembrane region" description="Helical" evidence="6">
    <location>
        <begin position="386"/>
        <end position="408"/>
    </location>
</feature>
<feature type="transmembrane region" description="Helical" evidence="6">
    <location>
        <begin position="120"/>
        <end position="141"/>
    </location>
</feature>
<keyword evidence="3 6" id="KW-0812">Transmembrane</keyword>
<dbReference type="Proteomes" id="UP000640614">
    <property type="component" value="Unassembled WGS sequence"/>
</dbReference>